<gene>
    <name evidence="1" type="ORF">LCGC14_1412420</name>
</gene>
<sequence>MSICVVNLCYYISATLPKETKLEELKAIFNKFDMEFSLLNNYNVKSQLRPNELYLRATKSYCDCDTVLGSQNRSQEYENLIKSKKVKTLKKKKWSEEQIHNWIMNKIKVKQHKTALGKIPAEVDQEIDKWINFMSTLLNTGKIKRIGILKHWYKAGLENEEFLIKNTERINFKEINPVFLLNLEVDVLYEFLTTHAF</sequence>
<comment type="caution">
    <text evidence="1">The sequence shown here is derived from an EMBL/GenBank/DDBJ whole genome shotgun (WGS) entry which is preliminary data.</text>
</comment>
<dbReference type="EMBL" id="LAZR01009331">
    <property type="protein sequence ID" value="KKM73242.1"/>
    <property type="molecule type" value="Genomic_DNA"/>
</dbReference>
<organism evidence="1">
    <name type="scientific">marine sediment metagenome</name>
    <dbReference type="NCBI Taxonomy" id="412755"/>
    <lineage>
        <taxon>unclassified sequences</taxon>
        <taxon>metagenomes</taxon>
        <taxon>ecological metagenomes</taxon>
    </lineage>
</organism>
<proteinExistence type="predicted"/>
<dbReference type="AlphaFoldDB" id="A0A0F9MVH7"/>
<reference evidence="1" key="1">
    <citation type="journal article" date="2015" name="Nature">
        <title>Complex archaea that bridge the gap between prokaryotes and eukaryotes.</title>
        <authorList>
            <person name="Spang A."/>
            <person name="Saw J.H."/>
            <person name="Jorgensen S.L."/>
            <person name="Zaremba-Niedzwiedzka K."/>
            <person name="Martijn J."/>
            <person name="Lind A.E."/>
            <person name="van Eijk R."/>
            <person name="Schleper C."/>
            <person name="Guy L."/>
            <person name="Ettema T.J."/>
        </authorList>
    </citation>
    <scope>NUCLEOTIDE SEQUENCE</scope>
</reference>
<name>A0A0F9MVH7_9ZZZZ</name>
<protein>
    <submittedName>
        <fullName evidence="1">Uncharacterized protein</fullName>
    </submittedName>
</protein>
<accession>A0A0F9MVH7</accession>
<evidence type="ECO:0000313" key="1">
    <source>
        <dbReference type="EMBL" id="KKM73242.1"/>
    </source>
</evidence>